<dbReference type="EMBL" id="JAVKGR010000001">
    <property type="protein sequence ID" value="MDR8018313.1"/>
    <property type="molecule type" value="Genomic_DNA"/>
</dbReference>
<dbReference type="SUPFAM" id="SSF53850">
    <property type="entry name" value="Periplasmic binding protein-like II"/>
    <property type="match status" value="1"/>
</dbReference>
<feature type="signal peptide" evidence="6">
    <location>
        <begin position="1"/>
        <end position="25"/>
    </location>
</feature>
<feature type="chain" id="PRO_5045763742" evidence="6">
    <location>
        <begin position="26"/>
        <end position="340"/>
    </location>
</feature>
<keyword evidence="2" id="KW-0813">Transport</keyword>
<accession>A0ABU2DP74</accession>
<feature type="region of interest" description="Disordered" evidence="5">
    <location>
        <begin position="299"/>
        <end position="340"/>
    </location>
</feature>
<evidence type="ECO:0000256" key="3">
    <source>
        <dbReference type="ARBA" id="ARBA00022475"/>
    </source>
</evidence>
<feature type="domain" description="ABC-type glycine betaine transport system substrate-binding" evidence="7">
    <location>
        <begin position="49"/>
        <end position="297"/>
    </location>
</feature>
<keyword evidence="3" id="KW-1003">Cell membrane</keyword>
<dbReference type="Gene3D" id="3.40.190.100">
    <property type="entry name" value="Glycine betaine-binding periplasmic protein, domain 2"/>
    <property type="match status" value="1"/>
</dbReference>
<evidence type="ECO:0000256" key="4">
    <source>
        <dbReference type="ARBA" id="ARBA00023136"/>
    </source>
</evidence>
<reference evidence="8 9" key="1">
    <citation type="submission" date="2023-09" db="EMBL/GenBank/DDBJ databases">
        <title>Description of three actinobacteria isolated from air of manufacturing shop in a pharmaceutical factory.</title>
        <authorList>
            <person name="Zhang D.-F."/>
        </authorList>
    </citation>
    <scope>NUCLEOTIDE SEQUENCE [LARGE SCALE GENOMIC DNA]</scope>
    <source>
        <strain evidence="8 9">LY-0111</strain>
    </source>
</reference>
<dbReference type="PANTHER" id="PTHR47737:SF1">
    <property type="entry name" value="GLYCINE BETAINE_PROLINE BETAINE TRANSPORT SYSTEM PERMEASE PROTEIN PROW"/>
    <property type="match status" value="1"/>
</dbReference>
<protein>
    <submittedName>
        <fullName evidence="8">Glycine betaine ABC transporter substrate-binding protein</fullName>
    </submittedName>
</protein>
<evidence type="ECO:0000313" key="9">
    <source>
        <dbReference type="Proteomes" id="UP001251870"/>
    </source>
</evidence>
<comment type="caution">
    <text evidence="8">The sequence shown here is derived from an EMBL/GenBank/DDBJ whole genome shotgun (WGS) entry which is preliminary data.</text>
</comment>
<dbReference type="PROSITE" id="PS51257">
    <property type="entry name" value="PROKAR_LIPOPROTEIN"/>
    <property type="match status" value="1"/>
</dbReference>
<organism evidence="8 9">
    <name type="scientific">Nesterenkonia aerolata</name>
    <dbReference type="NCBI Taxonomy" id="3074079"/>
    <lineage>
        <taxon>Bacteria</taxon>
        <taxon>Bacillati</taxon>
        <taxon>Actinomycetota</taxon>
        <taxon>Actinomycetes</taxon>
        <taxon>Micrococcales</taxon>
        <taxon>Micrococcaceae</taxon>
        <taxon>Nesterenkonia</taxon>
    </lineage>
</organism>
<evidence type="ECO:0000256" key="1">
    <source>
        <dbReference type="ARBA" id="ARBA00004236"/>
    </source>
</evidence>
<dbReference type="Gene3D" id="3.10.105.10">
    <property type="entry name" value="Dipeptide-binding Protein, Domain 3"/>
    <property type="match status" value="2"/>
</dbReference>
<keyword evidence="9" id="KW-1185">Reference proteome</keyword>
<dbReference type="Pfam" id="PF04069">
    <property type="entry name" value="OpuAC"/>
    <property type="match status" value="1"/>
</dbReference>
<dbReference type="InterPro" id="IPR007210">
    <property type="entry name" value="ABC_Gly_betaine_transp_sub-bd"/>
</dbReference>
<dbReference type="Proteomes" id="UP001251870">
    <property type="component" value="Unassembled WGS sequence"/>
</dbReference>
<sequence length="340" mass="36745">MRTTSTFMKSAAVLSVAGLALTACGDGDGDGGGSDAVEEHCSGEGDQGEITIGVFSGWEEGIAASELWNCILTAEGYDVTLEEAEAGPVFSGLASGDYDLNLDVWQPVTHASYIEDYGDTLEEYGSWYDDAELTIAVNEDAPIDSLEELADNADEFGNTIVGIESGAGLTGVTEDEVIPTYGLEDMDFTTSSTPAMLSELQTATDNDENIVVTLWHPHWAYEAFPIKDLEDPEGTLGDAETLSVFGREGFSDDHPEVAEWMENFEMDAELLYDLENEMFNEAEEDADYEEIVADWVSENQDYVDGLTEGGDGDDADSDDDAEDAEDTEDAEDEDSEGEEN</sequence>
<evidence type="ECO:0000256" key="5">
    <source>
        <dbReference type="SAM" id="MobiDB-lite"/>
    </source>
</evidence>
<keyword evidence="6" id="KW-0732">Signal</keyword>
<evidence type="ECO:0000256" key="6">
    <source>
        <dbReference type="SAM" id="SignalP"/>
    </source>
</evidence>
<comment type="subcellular location">
    <subcellularLocation>
        <location evidence="1">Cell membrane</location>
    </subcellularLocation>
</comment>
<dbReference type="CDD" id="cd13639">
    <property type="entry name" value="PBP2_OpuAC_like"/>
    <property type="match status" value="1"/>
</dbReference>
<evidence type="ECO:0000313" key="8">
    <source>
        <dbReference type="EMBL" id="MDR8018313.1"/>
    </source>
</evidence>
<dbReference type="PANTHER" id="PTHR47737">
    <property type="entry name" value="GLYCINE BETAINE/PROLINE BETAINE TRANSPORT SYSTEM PERMEASE PROTEIN PROW"/>
    <property type="match status" value="1"/>
</dbReference>
<dbReference type="RefSeq" id="WP_310547290.1">
    <property type="nucleotide sequence ID" value="NZ_JAVKGR010000001.1"/>
</dbReference>
<gene>
    <name evidence="8" type="ORF">RIL96_01855</name>
</gene>
<proteinExistence type="predicted"/>
<evidence type="ECO:0000259" key="7">
    <source>
        <dbReference type="Pfam" id="PF04069"/>
    </source>
</evidence>
<feature type="compositionally biased region" description="Acidic residues" evidence="5">
    <location>
        <begin position="310"/>
        <end position="340"/>
    </location>
</feature>
<evidence type="ECO:0000256" key="2">
    <source>
        <dbReference type="ARBA" id="ARBA00022448"/>
    </source>
</evidence>
<keyword evidence="4" id="KW-0472">Membrane</keyword>
<name>A0ABU2DP74_9MICC</name>